<evidence type="ECO:0000313" key="1">
    <source>
        <dbReference type="EMBL" id="BBJ46855.1"/>
    </source>
</evidence>
<sequence length="77" mass="8534">MEFGVWILRIVTVGVAEDDLGGRRCGVGGEYRLNVLRPRQDTCVDEGQQWRRSQARATVARAGDSVPEVLLEDVPHA</sequence>
<dbReference type="Proteomes" id="UP000463951">
    <property type="component" value="Chromosome"/>
</dbReference>
<proteinExistence type="predicted"/>
<protein>
    <submittedName>
        <fullName evidence="1">Uncharacterized protein</fullName>
    </submittedName>
</protein>
<name>A0A499UXB0_9ACTN</name>
<organism evidence="1 2">
    <name type="scientific">Streptomyces antimycoticus</name>
    <dbReference type="NCBI Taxonomy" id="68175"/>
    <lineage>
        <taxon>Bacteria</taxon>
        <taxon>Bacillati</taxon>
        <taxon>Actinomycetota</taxon>
        <taxon>Actinomycetes</taxon>
        <taxon>Kitasatosporales</taxon>
        <taxon>Streptomycetaceae</taxon>
        <taxon>Streptomyces</taxon>
        <taxon>Streptomyces violaceusniger group</taxon>
    </lineage>
</organism>
<dbReference type="EMBL" id="AP019620">
    <property type="protein sequence ID" value="BBJ46855.1"/>
    <property type="molecule type" value="Genomic_DNA"/>
</dbReference>
<gene>
    <name evidence="1" type="ORF">SSPO_095730</name>
</gene>
<accession>A0A499UXB0</accession>
<reference evidence="1 2" key="1">
    <citation type="journal article" date="2020" name="Int. J. Syst. Evol. Microbiol.">
        <title>Reclassification of Streptomyces castelarensis and Streptomyces sporoclivatus as later heterotypic synonyms of Streptomyces antimycoticus.</title>
        <authorList>
            <person name="Komaki H."/>
            <person name="Tamura T."/>
        </authorList>
    </citation>
    <scope>NUCLEOTIDE SEQUENCE [LARGE SCALE GENOMIC DNA]</scope>
    <source>
        <strain evidence="1 2">NBRC 100767</strain>
    </source>
</reference>
<evidence type="ECO:0000313" key="2">
    <source>
        <dbReference type="Proteomes" id="UP000463951"/>
    </source>
</evidence>
<dbReference type="AlphaFoldDB" id="A0A499UXB0"/>